<evidence type="ECO:0000256" key="1">
    <source>
        <dbReference type="SAM" id="Phobius"/>
    </source>
</evidence>
<keyword evidence="1" id="KW-0812">Transmembrane</keyword>
<keyword evidence="1" id="KW-1133">Transmembrane helix</keyword>
<name>A0A921ZDJ5_MANSE</name>
<proteinExistence type="predicted"/>
<accession>A0A921ZDJ5</accession>
<dbReference type="EMBL" id="JH668493">
    <property type="protein sequence ID" value="KAG6455595.1"/>
    <property type="molecule type" value="Genomic_DNA"/>
</dbReference>
<dbReference type="Proteomes" id="UP000791440">
    <property type="component" value="Unassembled WGS sequence"/>
</dbReference>
<comment type="caution">
    <text evidence="2">The sequence shown here is derived from an EMBL/GenBank/DDBJ whole genome shotgun (WGS) entry which is preliminary data.</text>
</comment>
<sequence length="509" mass="59355">MIRHKTKKFYLSRLPTYIINFFFVKYSLNSDSLFPKFIVHWNTMHSLNDCYFTVFKSFIKMRILCILVCCKYFTLISTYSNHLFTIKDLYYKIRDGNCGGFDNPPPVVYYNKKLKHISYWQPSTTSPVTPGLSVTFRTIGVTTVTEKDAMISFQKMLNKLLFGHKVEDDRDLKKMSSQNTGVDILAHFPSGNINRVELFLNKSAVHLPLAEFIHRGHCFLDVTNDYMQTAVNALAIFLWGNIEDILRLPSSYVLRSARTIAMMNIAREKLAATWMVVKGRRHPSTISYQTLEMYRPLFKYLNGKEMSRLNLSDERILYYLGTHADLNRHQVGVIAHRYLELNPNWKQPRYLNLMNNLICGVPMIFMRKSPENTYLQLSHQLFYHIHACDPLQRRFYLTRMTKTQTLGKSYSWSARDVSRLGLLLTEVEGPELSLINPEAMSGISAQVMLEIPASNMKYITDTQLRYLDQKSYNILARKLKTYKDEQQIFNRAGRVTLCNFLMLLIKTTL</sequence>
<keyword evidence="1" id="KW-0472">Membrane</keyword>
<protein>
    <submittedName>
        <fullName evidence="2">Uncharacterized protein</fullName>
    </submittedName>
</protein>
<reference evidence="2" key="2">
    <citation type="submission" date="2020-12" db="EMBL/GenBank/DDBJ databases">
        <authorList>
            <person name="Kanost M."/>
        </authorList>
    </citation>
    <scope>NUCLEOTIDE SEQUENCE</scope>
</reference>
<organism evidence="2 3">
    <name type="scientific">Manduca sexta</name>
    <name type="common">Tobacco hawkmoth</name>
    <name type="synonym">Tobacco hornworm</name>
    <dbReference type="NCBI Taxonomy" id="7130"/>
    <lineage>
        <taxon>Eukaryota</taxon>
        <taxon>Metazoa</taxon>
        <taxon>Ecdysozoa</taxon>
        <taxon>Arthropoda</taxon>
        <taxon>Hexapoda</taxon>
        <taxon>Insecta</taxon>
        <taxon>Pterygota</taxon>
        <taxon>Neoptera</taxon>
        <taxon>Endopterygota</taxon>
        <taxon>Lepidoptera</taxon>
        <taxon>Glossata</taxon>
        <taxon>Ditrysia</taxon>
        <taxon>Bombycoidea</taxon>
        <taxon>Sphingidae</taxon>
        <taxon>Sphinginae</taxon>
        <taxon>Sphingini</taxon>
        <taxon>Manduca</taxon>
    </lineage>
</organism>
<feature type="transmembrane region" description="Helical" evidence="1">
    <location>
        <begin position="63"/>
        <end position="84"/>
    </location>
</feature>
<reference evidence="2" key="1">
    <citation type="journal article" date="2016" name="Insect Biochem. Mol. Biol.">
        <title>Multifaceted biological insights from a draft genome sequence of the tobacco hornworm moth, Manduca sexta.</title>
        <authorList>
            <person name="Kanost M.R."/>
            <person name="Arrese E.L."/>
            <person name="Cao X."/>
            <person name="Chen Y.R."/>
            <person name="Chellapilla S."/>
            <person name="Goldsmith M.R."/>
            <person name="Grosse-Wilde E."/>
            <person name="Heckel D.G."/>
            <person name="Herndon N."/>
            <person name="Jiang H."/>
            <person name="Papanicolaou A."/>
            <person name="Qu J."/>
            <person name="Soulages J.L."/>
            <person name="Vogel H."/>
            <person name="Walters J."/>
            <person name="Waterhouse R.M."/>
            <person name="Ahn S.J."/>
            <person name="Almeida F.C."/>
            <person name="An C."/>
            <person name="Aqrawi P."/>
            <person name="Bretschneider A."/>
            <person name="Bryant W.B."/>
            <person name="Bucks S."/>
            <person name="Chao H."/>
            <person name="Chevignon G."/>
            <person name="Christen J.M."/>
            <person name="Clarke D.F."/>
            <person name="Dittmer N.T."/>
            <person name="Ferguson L.C.F."/>
            <person name="Garavelou S."/>
            <person name="Gordon K.H.J."/>
            <person name="Gunaratna R.T."/>
            <person name="Han Y."/>
            <person name="Hauser F."/>
            <person name="He Y."/>
            <person name="Heidel-Fischer H."/>
            <person name="Hirsh A."/>
            <person name="Hu Y."/>
            <person name="Jiang H."/>
            <person name="Kalra D."/>
            <person name="Klinner C."/>
            <person name="Konig C."/>
            <person name="Kovar C."/>
            <person name="Kroll A.R."/>
            <person name="Kuwar S.S."/>
            <person name="Lee S.L."/>
            <person name="Lehman R."/>
            <person name="Li K."/>
            <person name="Li Z."/>
            <person name="Liang H."/>
            <person name="Lovelace S."/>
            <person name="Lu Z."/>
            <person name="Mansfield J.H."/>
            <person name="McCulloch K.J."/>
            <person name="Mathew T."/>
            <person name="Morton B."/>
            <person name="Muzny D.M."/>
            <person name="Neunemann D."/>
            <person name="Ongeri F."/>
            <person name="Pauchet Y."/>
            <person name="Pu L.L."/>
            <person name="Pyrousis I."/>
            <person name="Rao X.J."/>
            <person name="Redding A."/>
            <person name="Roesel C."/>
            <person name="Sanchez-Gracia A."/>
            <person name="Schaack S."/>
            <person name="Shukla A."/>
            <person name="Tetreau G."/>
            <person name="Wang Y."/>
            <person name="Xiong G.H."/>
            <person name="Traut W."/>
            <person name="Walsh T.K."/>
            <person name="Worley K.C."/>
            <person name="Wu D."/>
            <person name="Wu W."/>
            <person name="Wu Y.Q."/>
            <person name="Zhang X."/>
            <person name="Zou Z."/>
            <person name="Zucker H."/>
            <person name="Briscoe A.D."/>
            <person name="Burmester T."/>
            <person name="Clem R.J."/>
            <person name="Feyereisen R."/>
            <person name="Grimmelikhuijzen C.J.P."/>
            <person name="Hamodrakas S.J."/>
            <person name="Hansson B.S."/>
            <person name="Huguet E."/>
            <person name="Jermiin L.S."/>
            <person name="Lan Q."/>
            <person name="Lehman H.K."/>
            <person name="Lorenzen M."/>
            <person name="Merzendorfer H."/>
            <person name="Michalopoulos I."/>
            <person name="Morton D.B."/>
            <person name="Muthukrishnan S."/>
            <person name="Oakeshott J.G."/>
            <person name="Palmer W."/>
            <person name="Park Y."/>
            <person name="Passarelli A.L."/>
            <person name="Rozas J."/>
            <person name="Schwartz L.M."/>
            <person name="Smith W."/>
            <person name="Southgate A."/>
            <person name="Vilcinskas A."/>
            <person name="Vogt R."/>
            <person name="Wang P."/>
            <person name="Werren J."/>
            <person name="Yu X.Q."/>
            <person name="Zhou J.J."/>
            <person name="Brown S.J."/>
            <person name="Scherer S.E."/>
            <person name="Richards S."/>
            <person name="Blissard G.W."/>
        </authorList>
    </citation>
    <scope>NUCLEOTIDE SEQUENCE</scope>
</reference>
<dbReference type="AlphaFoldDB" id="A0A921ZDJ5"/>
<evidence type="ECO:0000313" key="3">
    <source>
        <dbReference type="Proteomes" id="UP000791440"/>
    </source>
</evidence>
<gene>
    <name evidence="2" type="ORF">O3G_MSEX009261</name>
</gene>
<evidence type="ECO:0000313" key="2">
    <source>
        <dbReference type="EMBL" id="KAG6455595.1"/>
    </source>
</evidence>
<keyword evidence="3" id="KW-1185">Reference proteome</keyword>